<evidence type="ECO:0000313" key="1">
    <source>
        <dbReference type="EMBL" id="KAJ8623754.1"/>
    </source>
</evidence>
<evidence type="ECO:0000313" key="2">
    <source>
        <dbReference type="Proteomes" id="UP001234297"/>
    </source>
</evidence>
<sequence>MVILNARKGIYEVGPPQPPSPIFMSAIPFQFNAFGVDGGPAAKDFRPKYNRLMNHVNHRLGVHVPGIEIKHIVAANIALKGIGGILFVFSSSFGAYLLLLQLTFMTPILFDFYNYDIKNPHFFQLLVKFTQCMALFGALLFFLDMKNAIPLKQSKKKAPKAKTV</sequence>
<comment type="caution">
    <text evidence="1">The sequence shown here is derived from an EMBL/GenBank/DDBJ whole genome shotgun (WGS) entry which is preliminary data.</text>
</comment>
<reference evidence="1 2" key="1">
    <citation type="journal article" date="2022" name="Hortic Res">
        <title>A haplotype resolved chromosomal level avocado genome allows analysis of novel avocado genes.</title>
        <authorList>
            <person name="Nath O."/>
            <person name="Fletcher S.J."/>
            <person name="Hayward A."/>
            <person name="Shaw L.M."/>
            <person name="Masouleh A.K."/>
            <person name="Furtado A."/>
            <person name="Henry R.J."/>
            <person name="Mitter N."/>
        </authorList>
    </citation>
    <scope>NUCLEOTIDE SEQUENCE [LARGE SCALE GENOMIC DNA]</scope>
    <source>
        <strain evidence="2">cv. Hass</strain>
    </source>
</reference>
<proteinExistence type="predicted"/>
<keyword evidence="2" id="KW-1185">Reference proteome</keyword>
<name>A0ACC2KRE7_PERAE</name>
<gene>
    <name evidence="1" type="ORF">MRB53_032284</name>
</gene>
<dbReference type="EMBL" id="CM056819">
    <property type="protein sequence ID" value="KAJ8623754.1"/>
    <property type="molecule type" value="Genomic_DNA"/>
</dbReference>
<dbReference type="Proteomes" id="UP001234297">
    <property type="component" value="Chromosome 11"/>
</dbReference>
<organism evidence="1 2">
    <name type="scientific">Persea americana</name>
    <name type="common">Avocado</name>
    <dbReference type="NCBI Taxonomy" id="3435"/>
    <lineage>
        <taxon>Eukaryota</taxon>
        <taxon>Viridiplantae</taxon>
        <taxon>Streptophyta</taxon>
        <taxon>Embryophyta</taxon>
        <taxon>Tracheophyta</taxon>
        <taxon>Spermatophyta</taxon>
        <taxon>Magnoliopsida</taxon>
        <taxon>Magnoliidae</taxon>
        <taxon>Laurales</taxon>
        <taxon>Lauraceae</taxon>
        <taxon>Persea</taxon>
    </lineage>
</organism>
<protein>
    <submittedName>
        <fullName evidence="1">Uncharacterized protein</fullName>
    </submittedName>
</protein>
<accession>A0ACC2KRE7</accession>